<dbReference type="InterPro" id="IPR042462">
    <property type="entry name" value="ARMC7"/>
</dbReference>
<dbReference type="AlphaFoldDB" id="A0AAN8SGP6"/>
<evidence type="ECO:0008006" key="3">
    <source>
        <dbReference type="Google" id="ProtNLM"/>
    </source>
</evidence>
<comment type="caution">
    <text evidence="1">The sequence shown here is derived from an EMBL/GenBank/DDBJ whole genome shotgun (WGS) entry which is preliminary data.</text>
</comment>
<protein>
    <recommendedName>
        <fullName evidence="3">Armadillo repeat-containing protein 7</fullName>
    </recommendedName>
</protein>
<gene>
    <name evidence="1" type="ORF">RUM43_000839</name>
</gene>
<organism evidence="1 2">
    <name type="scientific">Polyplax serrata</name>
    <name type="common">Common mouse louse</name>
    <dbReference type="NCBI Taxonomy" id="468196"/>
    <lineage>
        <taxon>Eukaryota</taxon>
        <taxon>Metazoa</taxon>
        <taxon>Ecdysozoa</taxon>
        <taxon>Arthropoda</taxon>
        <taxon>Hexapoda</taxon>
        <taxon>Insecta</taxon>
        <taxon>Pterygota</taxon>
        <taxon>Neoptera</taxon>
        <taxon>Paraneoptera</taxon>
        <taxon>Psocodea</taxon>
        <taxon>Troctomorpha</taxon>
        <taxon>Phthiraptera</taxon>
        <taxon>Anoplura</taxon>
        <taxon>Polyplacidae</taxon>
        <taxon>Polyplax</taxon>
    </lineage>
</organism>
<dbReference type="PANTHER" id="PTHR46263">
    <property type="entry name" value="ARMADILLO REPEAT-CONTAINING PROTEIN 7"/>
    <property type="match status" value="1"/>
</dbReference>
<dbReference type="EMBL" id="JAWJWE010000001">
    <property type="protein sequence ID" value="KAK6644572.1"/>
    <property type="molecule type" value="Genomic_DNA"/>
</dbReference>
<accession>A0AAN8SGP6</accession>
<dbReference type="PANTHER" id="PTHR46263:SF1">
    <property type="entry name" value="ARMADILLO REPEAT-CONTAINING PROTEIN 7"/>
    <property type="match status" value="1"/>
</dbReference>
<dbReference type="InterPro" id="IPR016024">
    <property type="entry name" value="ARM-type_fold"/>
</dbReference>
<dbReference type="InterPro" id="IPR011989">
    <property type="entry name" value="ARM-like"/>
</dbReference>
<sequence length="220" mass="25318">MWPLTVVHQVKRKPFVPPEKGIHPTNFCGNCQMNPSERKRRKRSKEFKNDRLEYLDQLVVEFQTSESQDAREQVLANLANFAFDPLNYNYFRTLNILDLFLDNLSNSNENLIRFSVGGLCNLCLDPVNKDCIIKNGLNKIISLLGHKNEEIQLSVITTLMFLITPNSKSEITHSSIIKSMLKLSEESNTRLKNLATIFLQNYCTEDQIKSAGREDYSIET</sequence>
<name>A0AAN8SGP6_POLSC</name>
<evidence type="ECO:0000313" key="1">
    <source>
        <dbReference type="EMBL" id="KAK6644572.1"/>
    </source>
</evidence>
<reference evidence="1 2" key="1">
    <citation type="submission" date="2023-10" db="EMBL/GenBank/DDBJ databases">
        <title>Genomes of two closely related lineages of the louse Polyplax serrata with different host specificities.</title>
        <authorList>
            <person name="Martinu J."/>
            <person name="Tarabai H."/>
            <person name="Stefka J."/>
            <person name="Hypsa V."/>
        </authorList>
    </citation>
    <scope>NUCLEOTIDE SEQUENCE [LARGE SCALE GENOMIC DNA]</scope>
    <source>
        <strain evidence="1">HR10_N</strain>
    </source>
</reference>
<evidence type="ECO:0000313" key="2">
    <source>
        <dbReference type="Proteomes" id="UP001372834"/>
    </source>
</evidence>
<dbReference type="Proteomes" id="UP001372834">
    <property type="component" value="Unassembled WGS sequence"/>
</dbReference>
<proteinExistence type="predicted"/>
<dbReference type="Gene3D" id="1.25.10.10">
    <property type="entry name" value="Leucine-rich Repeat Variant"/>
    <property type="match status" value="1"/>
</dbReference>
<dbReference type="SUPFAM" id="SSF48371">
    <property type="entry name" value="ARM repeat"/>
    <property type="match status" value="1"/>
</dbReference>